<evidence type="ECO:0000313" key="1">
    <source>
        <dbReference type="EMBL" id="KAH8003208.1"/>
    </source>
</evidence>
<proteinExistence type="predicted"/>
<sequence length="130" mass="15000">MSSDRLNRTTLKDAQLNDLVFERGQWKSYKRMGFLPFQSMNVGGENGCVIKAENDPRKYEHFDFEFGVPSESTELEFVQIIIIIVVITVMVVVIICLLNHYKVSTWSFISRQSQSRRQEESLQPAAVPKI</sequence>
<organism evidence="1 2">
    <name type="scientific">Sphaerodactylus townsendi</name>
    <dbReference type="NCBI Taxonomy" id="933632"/>
    <lineage>
        <taxon>Eukaryota</taxon>
        <taxon>Metazoa</taxon>
        <taxon>Chordata</taxon>
        <taxon>Craniata</taxon>
        <taxon>Vertebrata</taxon>
        <taxon>Euteleostomi</taxon>
        <taxon>Lepidosauria</taxon>
        <taxon>Squamata</taxon>
        <taxon>Bifurcata</taxon>
        <taxon>Gekkota</taxon>
        <taxon>Sphaerodactylidae</taxon>
        <taxon>Sphaerodactylus</taxon>
    </lineage>
</organism>
<protein>
    <submittedName>
        <fullName evidence="1">Uncharacterized protein</fullName>
    </submittedName>
</protein>
<gene>
    <name evidence="1" type="ORF">K3G42_015267</name>
</gene>
<evidence type="ECO:0000313" key="2">
    <source>
        <dbReference type="Proteomes" id="UP000827872"/>
    </source>
</evidence>
<dbReference type="Proteomes" id="UP000827872">
    <property type="component" value="Linkage Group LG09"/>
</dbReference>
<keyword evidence="2" id="KW-1185">Reference proteome</keyword>
<dbReference type="EMBL" id="CM037622">
    <property type="protein sequence ID" value="KAH8003208.1"/>
    <property type="molecule type" value="Genomic_DNA"/>
</dbReference>
<name>A0ACB8FCP2_9SAUR</name>
<reference evidence="1" key="1">
    <citation type="submission" date="2021-08" db="EMBL/GenBank/DDBJ databases">
        <title>The first chromosome-level gecko genome reveals the dynamic sex chromosomes of Neotropical dwarf geckos (Sphaerodactylidae: Sphaerodactylus).</title>
        <authorList>
            <person name="Pinto B.J."/>
            <person name="Keating S.E."/>
            <person name="Gamble T."/>
        </authorList>
    </citation>
    <scope>NUCLEOTIDE SEQUENCE</scope>
    <source>
        <strain evidence="1">TG3544</strain>
    </source>
</reference>
<comment type="caution">
    <text evidence="1">The sequence shown here is derived from an EMBL/GenBank/DDBJ whole genome shotgun (WGS) entry which is preliminary data.</text>
</comment>
<accession>A0ACB8FCP2</accession>